<name>A0A1H4E2K6_9FLAO</name>
<gene>
    <name evidence="2" type="ORF">SAMN05421540_1247</name>
</gene>
<dbReference type="AlphaFoldDB" id="A0A1H4E2K6"/>
<proteinExistence type="predicted"/>
<evidence type="ECO:0000313" key="3">
    <source>
        <dbReference type="Proteomes" id="UP000198820"/>
    </source>
</evidence>
<dbReference type="EMBL" id="FNQF01000024">
    <property type="protein sequence ID" value="SEA79057.1"/>
    <property type="molecule type" value="Genomic_DNA"/>
</dbReference>
<dbReference type="RefSeq" id="WP_093246074.1">
    <property type="nucleotide sequence ID" value="NZ_FNQF01000024.1"/>
</dbReference>
<evidence type="ECO:0000313" key="2">
    <source>
        <dbReference type="EMBL" id="SEA79057.1"/>
    </source>
</evidence>
<keyword evidence="3" id="KW-1185">Reference proteome</keyword>
<feature type="coiled-coil region" evidence="1">
    <location>
        <begin position="55"/>
        <end position="82"/>
    </location>
</feature>
<accession>A0A1H4E2K6</accession>
<evidence type="ECO:0000256" key="1">
    <source>
        <dbReference type="SAM" id="Coils"/>
    </source>
</evidence>
<protein>
    <submittedName>
        <fullName evidence="2">Uncharacterized protein</fullName>
    </submittedName>
</protein>
<sequence>MDELTIVAISSAVGGLTGKFVEKAWDSGEKWIQNFYNNHNENVNKKAKENSLKFLNELALRIDKLEQNEKLTKEKINDSQNHPEFSALLEKAIMSSAQTDSKEKHTILARIVSERLKANPESVLALNSKMAVDIIPFLTVNQMKILGLLVNLYKIRPSKYPLNQVYNKSSYQLWVDGYLTHQLKPFQNLNISLINITHLESLSCIRFNKFSFSKKAEFNP</sequence>
<organism evidence="2 3">
    <name type="scientific">Psychroflexus halocasei</name>
    <dbReference type="NCBI Taxonomy" id="908615"/>
    <lineage>
        <taxon>Bacteria</taxon>
        <taxon>Pseudomonadati</taxon>
        <taxon>Bacteroidota</taxon>
        <taxon>Flavobacteriia</taxon>
        <taxon>Flavobacteriales</taxon>
        <taxon>Flavobacteriaceae</taxon>
        <taxon>Psychroflexus</taxon>
    </lineage>
</organism>
<keyword evidence="1" id="KW-0175">Coiled coil</keyword>
<dbReference type="Proteomes" id="UP000198820">
    <property type="component" value="Unassembled WGS sequence"/>
</dbReference>
<dbReference type="STRING" id="908615.SAMN05421540_1247"/>
<reference evidence="2 3" key="1">
    <citation type="submission" date="2016-10" db="EMBL/GenBank/DDBJ databases">
        <authorList>
            <person name="de Groot N.N."/>
        </authorList>
    </citation>
    <scope>NUCLEOTIDE SEQUENCE [LARGE SCALE GENOMIC DNA]</scope>
    <source>
        <strain evidence="2 3">DSM 23581</strain>
    </source>
</reference>
<dbReference type="InterPro" id="IPR053773">
    <property type="entry name" value="Vpar_1526-like"/>
</dbReference>
<dbReference type="NCBIfam" id="NF045477">
    <property type="entry name" value="LPO_1073_dom"/>
    <property type="match status" value="1"/>
</dbReference>